<keyword evidence="2" id="KW-1185">Reference proteome</keyword>
<comment type="caution">
    <text evidence="1">The sequence shown here is derived from an EMBL/GenBank/DDBJ whole genome shotgun (WGS) entry which is preliminary data.</text>
</comment>
<proteinExistence type="predicted"/>
<organism evidence="1 2">
    <name type="scientific">Echinococcus granulosus</name>
    <name type="common">Hydatid tapeworm</name>
    <dbReference type="NCBI Taxonomy" id="6210"/>
    <lineage>
        <taxon>Eukaryota</taxon>
        <taxon>Metazoa</taxon>
        <taxon>Spiralia</taxon>
        <taxon>Lophotrochozoa</taxon>
        <taxon>Platyhelminthes</taxon>
        <taxon>Cestoda</taxon>
        <taxon>Eucestoda</taxon>
        <taxon>Cyclophyllidea</taxon>
        <taxon>Taeniidae</taxon>
        <taxon>Echinococcus</taxon>
        <taxon>Echinococcus granulosus group</taxon>
    </lineage>
</organism>
<accession>W6TYT0</accession>
<evidence type="ECO:0000313" key="1">
    <source>
        <dbReference type="EMBL" id="EUB53888.1"/>
    </source>
</evidence>
<protein>
    <submittedName>
        <fullName evidence="1">Uncharacterized protein</fullName>
    </submittedName>
</protein>
<name>W6TYT0_ECHGR</name>
<dbReference type="RefSeq" id="XP_024345084.1">
    <property type="nucleotide sequence ID" value="XM_024500502.1"/>
</dbReference>
<dbReference type="AlphaFoldDB" id="W6TYT0"/>
<dbReference type="CTD" id="36346968"/>
<dbReference type="GeneID" id="36346968"/>
<dbReference type="KEGG" id="egl:EGR_11258"/>
<dbReference type="EMBL" id="APAU02000644">
    <property type="protein sequence ID" value="EUB53888.1"/>
    <property type="molecule type" value="Genomic_DNA"/>
</dbReference>
<evidence type="ECO:0000313" key="2">
    <source>
        <dbReference type="Proteomes" id="UP000019149"/>
    </source>
</evidence>
<sequence>MIKVFDASSKPPTPSYGLLAIVYDNDVPLANIDKAATL</sequence>
<reference evidence="1 2" key="1">
    <citation type="journal article" date="2013" name="Nat. Genet.">
        <title>The genome of the hydatid tapeworm Echinococcus granulosus.</title>
        <authorList>
            <person name="Zheng H."/>
            <person name="Zhang W."/>
            <person name="Zhang L."/>
            <person name="Zhang Z."/>
            <person name="Li J."/>
            <person name="Lu G."/>
            <person name="Zhu Y."/>
            <person name="Wang Y."/>
            <person name="Huang Y."/>
            <person name="Liu J."/>
            <person name="Kang H."/>
            <person name="Chen J."/>
            <person name="Wang L."/>
            <person name="Chen A."/>
            <person name="Yu S."/>
            <person name="Gao Z."/>
            <person name="Jin L."/>
            <person name="Gu W."/>
            <person name="Wang Z."/>
            <person name="Zhao L."/>
            <person name="Shi B."/>
            <person name="Wen H."/>
            <person name="Lin R."/>
            <person name="Jones M.K."/>
            <person name="Brejova B."/>
            <person name="Vinar T."/>
            <person name="Zhao G."/>
            <person name="McManus D.P."/>
            <person name="Chen Z."/>
            <person name="Zhou Y."/>
            <person name="Wang S."/>
        </authorList>
    </citation>
    <scope>NUCLEOTIDE SEQUENCE [LARGE SCALE GENOMIC DNA]</scope>
</reference>
<gene>
    <name evidence="1" type="ORF">EGR_11258</name>
</gene>
<dbReference type="Proteomes" id="UP000019149">
    <property type="component" value="Unassembled WGS sequence"/>
</dbReference>